<organism evidence="6 7">
    <name type="scientific">Conger conger</name>
    <name type="common">Conger eel</name>
    <name type="synonym">Muraena conger</name>
    <dbReference type="NCBI Taxonomy" id="82655"/>
    <lineage>
        <taxon>Eukaryota</taxon>
        <taxon>Metazoa</taxon>
        <taxon>Chordata</taxon>
        <taxon>Craniata</taxon>
        <taxon>Vertebrata</taxon>
        <taxon>Euteleostomi</taxon>
        <taxon>Actinopterygii</taxon>
        <taxon>Neopterygii</taxon>
        <taxon>Teleostei</taxon>
        <taxon>Anguilliformes</taxon>
        <taxon>Congridae</taxon>
        <taxon>Conger</taxon>
    </lineage>
</organism>
<comment type="caution">
    <text evidence="6">The sequence shown here is derived from an EMBL/GenBank/DDBJ whole genome shotgun (WGS) entry which is preliminary data.</text>
</comment>
<dbReference type="PANTHER" id="PTHR14002">
    <property type="entry name" value="ENDOGLIN/TGF-BETA RECEPTOR TYPE III"/>
    <property type="match status" value="1"/>
</dbReference>
<dbReference type="InterPro" id="IPR007125">
    <property type="entry name" value="H2A/H2B/H3"/>
</dbReference>
<name>A0A9Q1DNV4_CONCO</name>
<evidence type="ECO:0000259" key="5">
    <source>
        <dbReference type="PROSITE" id="PS51034"/>
    </source>
</evidence>
<dbReference type="InterPro" id="IPR009072">
    <property type="entry name" value="Histone-fold"/>
</dbReference>
<evidence type="ECO:0000313" key="6">
    <source>
        <dbReference type="EMBL" id="KAJ8275955.1"/>
    </source>
</evidence>
<dbReference type="PROSITE" id="PS51034">
    <property type="entry name" value="ZP_2"/>
    <property type="match status" value="1"/>
</dbReference>
<keyword evidence="4" id="KW-0812">Transmembrane</keyword>
<keyword evidence="3" id="KW-1015">Disulfide bond</keyword>
<comment type="similarity">
    <text evidence="1">Belongs to the histone H2B family.</text>
</comment>
<dbReference type="PANTHER" id="PTHR14002:SF10">
    <property type="entry name" value="ZONA PELLUCIDA-LIKE DOMAIN-CONTAINING PROTEIN 1-RELATED"/>
    <property type="match status" value="1"/>
</dbReference>
<sequence length="508" mass="56914">MGIMNSFVNDIFERIAGEASRLAHYNKRSTITSREIQTAVRLLLPGELAKHAVSEVSPFTPIHRKGGQHKYQCFQKSKQETLQDRRQGKMTSTSLSSRTMWLALLWILYHFCPIVQGQGLATCIVDETYRKQTDADIQVTCGTAIMDLSILICPVYFDGYNETLMALNAKYDKPECHGTPDWSVNPPVLRFKLPISEDGISACSSKMKITHQVGTGDFSDYSSVQYVNISGIINSVDPSAGTITYREEMMYIFSCRYPLQYLINNTQMSVSGVSIAINDNNGTFISTLSMQLYEDESYEQPLQMPDEGLKLKRRIFVEVKASNLTKKFNVLLDRCYATTRPIPSNSTYYDLFVGCNRDGQTVMAINGDEQKARFSFEAFRFVEHKDQTVSTFYLHCATRLCELSSCASLRPNCSAAVVPRRKRALETEEETSVSDVAMVSSGPITTQVDNGGHVAMASQAGTERGHQIIKGVSVAVGILGTLCVVLVLFIVYRIYSSKRRDEQKRPFN</sequence>
<dbReference type="InterPro" id="IPR000558">
    <property type="entry name" value="Histone_H2B"/>
</dbReference>
<evidence type="ECO:0000256" key="3">
    <source>
        <dbReference type="ARBA" id="ARBA00023157"/>
    </source>
</evidence>
<reference evidence="6" key="1">
    <citation type="journal article" date="2023" name="Science">
        <title>Genome structures resolve the early diversification of teleost fishes.</title>
        <authorList>
            <person name="Parey E."/>
            <person name="Louis A."/>
            <person name="Montfort J."/>
            <person name="Bouchez O."/>
            <person name="Roques C."/>
            <person name="Iampietro C."/>
            <person name="Lluch J."/>
            <person name="Castinel A."/>
            <person name="Donnadieu C."/>
            <person name="Desvignes T."/>
            <person name="Floi Bucao C."/>
            <person name="Jouanno E."/>
            <person name="Wen M."/>
            <person name="Mejri S."/>
            <person name="Dirks R."/>
            <person name="Jansen H."/>
            <person name="Henkel C."/>
            <person name="Chen W.J."/>
            <person name="Zahm M."/>
            <person name="Cabau C."/>
            <person name="Klopp C."/>
            <person name="Thompson A.W."/>
            <person name="Robinson-Rechavi M."/>
            <person name="Braasch I."/>
            <person name="Lecointre G."/>
            <person name="Bobe J."/>
            <person name="Postlethwait J.H."/>
            <person name="Berthelot C."/>
            <person name="Roest Crollius H."/>
            <person name="Guiguen Y."/>
        </authorList>
    </citation>
    <scope>NUCLEOTIDE SEQUENCE</scope>
    <source>
        <strain evidence="6">Concon-B</strain>
    </source>
</reference>
<dbReference type="Pfam" id="PF00125">
    <property type="entry name" value="Histone"/>
    <property type="match status" value="1"/>
</dbReference>
<dbReference type="GO" id="GO:0046982">
    <property type="term" value="F:protein heterodimerization activity"/>
    <property type="evidence" value="ECO:0007669"/>
    <property type="project" value="InterPro"/>
</dbReference>
<evidence type="ECO:0000313" key="7">
    <source>
        <dbReference type="Proteomes" id="UP001152803"/>
    </source>
</evidence>
<keyword evidence="2" id="KW-0732">Signal</keyword>
<feature type="domain" description="ZP" evidence="5">
    <location>
        <begin position="140"/>
        <end position="420"/>
    </location>
</feature>
<dbReference type="InterPro" id="IPR001507">
    <property type="entry name" value="ZP_dom"/>
</dbReference>
<gene>
    <name evidence="6" type="ORF">COCON_G00077070</name>
</gene>
<dbReference type="GO" id="GO:0003677">
    <property type="term" value="F:DNA binding"/>
    <property type="evidence" value="ECO:0007669"/>
    <property type="project" value="InterPro"/>
</dbReference>
<keyword evidence="7" id="KW-1185">Reference proteome</keyword>
<dbReference type="SMART" id="SM00241">
    <property type="entry name" value="ZP"/>
    <property type="match status" value="1"/>
</dbReference>
<dbReference type="InterPro" id="IPR055355">
    <property type="entry name" value="ZP-C"/>
</dbReference>
<dbReference type="OrthoDB" id="9274484at2759"/>
<dbReference type="PRINTS" id="PR00621">
    <property type="entry name" value="HISTONEH2B"/>
</dbReference>
<dbReference type="EMBL" id="JAFJMO010000005">
    <property type="protein sequence ID" value="KAJ8275955.1"/>
    <property type="molecule type" value="Genomic_DNA"/>
</dbReference>
<evidence type="ECO:0000256" key="1">
    <source>
        <dbReference type="ARBA" id="ARBA00006846"/>
    </source>
</evidence>
<dbReference type="Proteomes" id="UP001152803">
    <property type="component" value="Unassembled WGS sequence"/>
</dbReference>
<dbReference type="Gene3D" id="1.10.20.10">
    <property type="entry name" value="Histone, subunit A"/>
    <property type="match status" value="1"/>
</dbReference>
<evidence type="ECO:0000256" key="2">
    <source>
        <dbReference type="ARBA" id="ARBA00022729"/>
    </source>
</evidence>
<keyword evidence="4" id="KW-0472">Membrane</keyword>
<dbReference type="AlphaFoldDB" id="A0A9Q1DNV4"/>
<dbReference type="SMART" id="SM00427">
    <property type="entry name" value="H2B"/>
    <property type="match status" value="1"/>
</dbReference>
<dbReference type="GO" id="GO:0000786">
    <property type="term" value="C:nucleosome"/>
    <property type="evidence" value="ECO:0007669"/>
    <property type="project" value="InterPro"/>
</dbReference>
<protein>
    <recommendedName>
        <fullName evidence="5">ZP domain-containing protein</fullName>
    </recommendedName>
</protein>
<keyword evidence="4" id="KW-1133">Transmembrane helix</keyword>
<accession>A0A9Q1DNV4</accession>
<dbReference type="CDD" id="cd22910">
    <property type="entry name" value="HFD_H2B"/>
    <property type="match status" value="1"/>
</dbReference>
<dbReference type="Pfam" id="PF00100">
    <property type="entry name" value="Zona_pellucida"/>
    <property type="match status" value="1"/>
</dbReference>
<dbReference type="Pfam" id="PF23344">
    <property type="entry name" value="ZP-N"/>
    <property type="match status" value="1"/>
</dbReference>
<dbReference type="GO" id="GO:0030527">
    <property type="term" value="F:structural constituent of chromatin"/>
    <property type="evidence" value="ECO:0007669"/>
    <property type="project" value="InterPro"/>
</dbReference>
<dbReference type="Gene3D" id="2.60.40.4100">
    <property type="entry name" value="Zona pellucida, ZP-C domain"/>
    <property type="match status" value="1"/>
</dbReference>
<dbReference type="InterPro" id="IPR042235">
    <property type="entry name" value="ZP-C_dom"/>
</dbReference>
<dbReference type="SUPFAM" id="SSF47113">
    <property type="entry name" value="Histone-fold"/>
    <property type="match status" value="1"/>
</dbReference>
<proteinExistence type="inferred from homology"/>
<feature type="transmembrane region" description="Helical" evidence="4">
    <location>
        <begin position="472"/>
        <end position="495"/>
    </location>
</feature>
<evidence type="ECO:0000256" key="4">
    <source>
        <dbReference type="SAM" id="Phobius"/>
    </source>
</evidence>
<dbReference type="InterPro" id="IPR055356">
    <property type="entry name" value="ZP-N"/>
</dbReference>